<dbReference type="SUPFAM" id="SSF50249">
    <property type="entry name" value="Nucleic acid-binding proteins"/>
    <property type="match status" value="1"/>
</dbReference>
<dbReference type="InterPro" id="IPR039771">
    <property type="entry name" value="Csl4"/>
</dbReference>
<dbReference type="SMART" id="SM00316">
    <property type="entry name" value="S1"/>
    <property type="match status" value="1"/>
</dbReference>
<dbReference type="OrthoDB" id="440760at2759"/>
<dbReference type="PANTHER" id="PTHR12686:SF8">
    <property type="entry name" value="EXOSOME COMPLEX COMPONENT CSL4"/>
    <property type="match status" value="1"/>
</dbReference>
<evidence type="ECO:0000256" key="3">
    <source>
        <dbReference type="ARBA" id="ARBA00022835"/>
    </source>
</evidence>
<keyword evidence="2" id="KW-0963">Cytoplasm</keyword>
<evidence type="ECO:0000313" key="7">
    <source>
        <dbReference type="EMBL" id="PKS10791.1"/>
    </source>
</evidence>
<organism evidence="6 8">
    <name type="scientific">Lomentospora prolificans</name>
    <dbReference type="NCBI Taxonomy" id="41688"/>
    <lineage>
        <taxon>Eukaryota</taxon>
        <taxon>Fungi</taxon>
        <taxon>Dikarya</taxon>
        <taxon>Ascomycota</taxon>
        <taxon>Pezizomycotina</taxon>
        <taxon>Sordariomycetes</taxon>
        <taxon>Hypocreomycetidae</taxon>
        <taxon>Microascales</taxon>
        <taxon>Microascaceae</taxon>
        <taxon>Lomentospora</taxon>
    </lineage>
</organism>
<comment type="caution">
    <text evidence="6">The sequence shown here is derived from an EMBL/GenBank/DDBJ whole genome shotgun (WGS) entry which is preliminary data.</text>
</comment>
<dbReference type="SUPFAM" id="SSF110324">
    <property type="entry name" value="Ribosomal L27 protein-like"/>
    <property type="match status" value="1"/>
</dbReference>
<dbReference type="FunFam" id="2.40.50.140:FF:000198">
    <property type="entry name" value="Exosome complex component CSL4"/>
    <property type="match status" value="1"/>
</dbReference>
<dbReference type="Proteomes" id="UP000233524">
    <property type="component" value="Unassembled WGS sequence"/>
</dbReference>
<dbReference type="EMBL" id="NLAX01000008">
    <property type="protein sequence ID" value="PKS10791.1"/>
    <property type="molecule type" value="Genomic_DNA"/>
</dbReference>
<feature type="compositionally biased region" description="Polar residues" evidence="4">
    <location>
        <begin position="1"/>
        <end position="10"/>
    </location>
</feature>
<dbReference type="STRING" id="41688.A0A2N3NEC9"/>
<name>A0A2N3NEC9_9PEZI</name>
<dbReference type="FunCoup" id="A0A2N3NEC9">
    <property type="interactions" value="293"/>
</dbReference>
<keyword evidence="8" id="KW-1185">Reference proteome</keyword>
<dbReference type="InterPro" id="IPR003029">
    <property type="entry name" value="S1_domain"/>
</dbReference>
<evidence type="ECO:0000256" key="2">
    <source>
        <dbReference type="ARBA" id="ARBA00022490"/>
    </source>
</evidence>
<dbReference type="InParanoid" id="A0A2N3NEC9"/>
<dbReference type="GO" id="GO:0000176">
    <property type="term" value="C:nuclear exosome (RNase complex)"/>
    <property type="evidence" value="ECO:0007669"/>
    <property type="project" value="TreeGrafter"/>
</dbReference>
<dbReference type="PANTHER" id="PTHR12686">
    <property type="entry name" value="3'-5' EXORIBONUCLEASE CSL4-RELATED"/>
    <property type="match status" value="1"/>
</dbReference>
<gene>
    <name evidence="6" type="ORF">jhhlp_002546</name>
    <name evidence="7" type="ORF">jhhlp_002548</name>
</gene>
<dbReference type="AlphaFoldDB" id="A0A2N3NEC9"/>
<dbReference type="EMBL" id="NLAX01000008">
    <property type="protein sequence ID" value="PKS10789.1"/>
    <property type="molecule type" value="Genomic_DNA"/>
</dbReference>
<evidence type="ECO:0000256" key="1">
    <source>
        <dbReference type="ARBA" id="ARBA00004604"/>
    </source>
</evidence>
<evidence type="ECO:0000313" key="8">
    <source>
        <dbReference type="Proteomes" id="UP000233524"/>
    </source>
</evidence>
<feature type="compositionally biased region" description="Low complexity" evidence="4">
    <location>
        <begin position="17"/>
        <end position="29"/>
    </location>
</feature>
<sequence>ADKPSPSISAITRGEARTTTTRPETTQTQSPKRDPATMASDAKVPAVAVPGTALGLATNYHAGHGTHVYDGQVVASLLGRVTVTQPDKAPGAQAKRLTKITARAAEELPTISVTRHEKRREVLPDVGSVVLCRVVRLVPKQAIVSIQQVGSTVLDTEWQGVIRAQDVRATEKDKVKIYESFKPGDTVRAQVISLGDQANYYLSTASNELGVIMATSEAGNDMVPLSWKEFKDPVTGVSELRKVAKPD</sequence>
<accession>A0A2N3NEC9</accession>
<feature type="domain" description="S1 motif" evidence="5">
    <location>
        <begin position="125"/>
        <end position="205"/>
    </location>
</feature>
<dbReference type="InterPro" id="IPR012340">
    <property type="entry name" value="NA-bd_OB-fold"/>
</dbReference>
<dbReference type="Gene3D" id="2.40.50.100">
    <property type="match status" value="1"/>
</dbReference>
<comment type="subcellular location">
    <subcellularLocation>
        <location evidence="1">Nucleus</location>
        <location evidence="1">Nucleolus</location>
    </subcellularLocation>
</comment>
<proteinExistence type="predicted"/>
<keyword evidence="3" id="KW-0271">Exosome</keyword>
<dbReference type="GO" id="GO:0006396">
    <property type="term" value="P:RNA processing"/>
    <property type="evidence" value="ECO:0007669"/>
    <property type="project" value="InterPro"/>
</dbReference>
<dbReference type="InterPro" id="IPR019495">
    <property type="entry name" value="EXOSC1_C"/>
</dbReference>
<dbReference type="Pfam" id="PF14382">
    <property type="entry name" value="ECR1_N"/>
    <property type="match status" value="1"/>
</dbReference>
<dbReference type="InterPro" id="IPR025721">
    <property type="entry name" value="Exosome_cplx_N_dom"/>
</dbReference>
<dbReference type="Pfam" id="PF10447">
    <property type="entry name" value="EXOSC1"/>
    <property type="match status" value="1"/>
</dbReference>
<dbReference type="GO" id="GO:0005730">
    <property type="term" value="C:nucleolus"/>
    <property type="evidence" value="ECO:0007669"/>
    <property type="project" value="UniProtKB-SubCell"/>
</dbReference>
<dbReference type="VEuPathDB" id="FungiDB:jhhlp_002548"/>
<dbReference type="VEuPathDB" id="FungiDB:jhhlp_002546"/>
<evidence type="ECO:0000256" key="4">
    <source>
        <dbReference type="SAM" id="MobiDB-lite"/>
    </source>
</evidence>
<evidence type="ECO:0000313" key="6">
    <source>
        <dbReference type="EMBL" id="PKS10789.1"/>
    </source>
</evidence>
<feature type="region of interest" description="Disordered" evidence="4">
    <location>
        <begin position="1"/>
        <end position="42"/>
    </location>
</feature>
<protein>
    <recommendedName>
        <fullName evidence="5">S1 motif domain-containing protein</fullName>
    </recommendedName>
</protein>
<evidence type="ECO:0000259" key="5">
    <source>
        <dbReference type="SMART" id="SM00316"/>
    </source>
</evidence>
<dbReference type="GO" id="GO:0005737">
    <property type="term" value="C:cytoplasm"/>
    <property type="evidence" value="ECO:0007669"/>
    <property type="project" value="TreeGrafter"/>
</dbReference>
<reference evidence="6 8" key="1">
    <citation type="journal article" date="2017" name="G3 (Bethesda)">
        <title>First Draft Genome Sequence of the Pathogenic Fungus Lomentospora prolificans (Formerly Scedosporium prolificans).</title>
        <authorList>
            <person name="Luo R."/>
            <person name="Zimin A."/>
            <person name="Workman R."/>
            <person name="Fan Y."/>
            <person name="Pertea G."/>
            <person name="Grossman N."/>
            <person name="Wear M.P."/>
            <person name="Jia B."/>
            <person name="Miller H."/>
            <person name="Casadevall A."/>
            <person name="Timp W."/>
            <person name="Zhang S.X."/>
            <person name="Salzberg S.L."/>
        </authorList>
    </citation>
    <scope>NUCLEOTIDE SEQUENCE [LARGE SCALE GENOMIC DNA]</scope>
    <source>
        <strain evidence="6 8">JHH-5317</strain>
    </source>
</reference>
<dbReference type="Gene3D" id="2.40.50.140">
    <property type="entry name" value="Nucleic acid-binding proteins"/>
    <property type="match status" value="1"/>
</dbReference>
<feature type="non-terminal residue" evidence="6">
    <location>
        <position position="1"/>
    </location>
</feature>
<dbReference type="GO" id="GO:0003723">
    <property type="term" value="F:RNA binding"/>
    <property type="evidence" value="ECO:0007669"/>
    <property type="project" value="InterPro"/>
</dbReference>